<keyword evidence="2" id="KW-1185">Reference proteome</keyword>
<organism evidence="1 2">
    <name type="scientific">Caballeronia terrestris</name>
    <dbReference type="NCBI Taxonomy" id="1226301"/>
    <lineage>
        <taxon>Bacteria</taxon>
        <taxon>Pseudomonadati</taxon>
        <taxon>Pseudomonadota</taxon>
        <taxon>Betaproteobacteria</taxon>
        <taxon>Burkholderiales</taxon>
        <taxon>Burkholderiaceae</taxon>
        <taxon>Caballeronia</taxon>
    </lineage>
</organism>
<reference evidence="1" key="1">
    <citation type="submission" date="2016-01" db="EMBL/GenBank/DDBJ databases">
        <authorList>
            <person name="Peeters C."/>
        </authorList>
    </citation>
    <scope>NUCLEOTIDE SEQUENCE [LARGE SCALE GENOMIC DNA]</scope>
    <source>
        <strain evidence="1">LMG 22937</strain>
    </source>
</reference>
<gene>
    <name evidence="1" type="ORF">AWB67_06843</name>
</gene>
<comment type="caution">
    <text evidence="1">The sequence shown here is derived from an EMBL/GenBank/DDBJ whole genome shotgun (WGS) entry which is preliminary data.</text>
</comment>
<dbReference type="AlphaFoldDB" id="A0A158KV77"/>
<sequence>MLLRCLRTDHRLRVERMPLVDRRDALQRPFHESVVNLLFDQHARRTRAHLALIQREHREAFERLVEEAVVFVHHVGEEDIRAFAAQFERHRNQVLACVLHDEATGRRLTGERDLRDALVRRQRLACFQPEAVHHVQHARRQQILDQFDQHQQRGGRLLGGFQHHAVACGERRSEFPRRHQDREIPGNDLPDHAQRFMEVIRDGVLVNL</sequence>
<proteinExistence type="predicted"/>
<accession>A0A158KV77</accession>
<evidence type="ECO:0000313" key="1">
    <source>
        <dbReference type="EMBL" id="SAL85066.1"/>
    </source>
</evidence>
<dbReference type="Proteomes" id="UP000054925">
    <property type="component" value="Unassembled WGS sequence"/>
</dbReference>
<evidence type="ECO:0000313" key="2">
    <source>
        <dbReference type="Proteomes" id="UP000054925"/>
    </source>
</evidence>
<protein>
    <submittedName>
        <fullName evidence="1">Uncharacterized protein</fullName>
    </submittedName>
</protein>
<dbReference type="EMBL" id="FCOL02000149">
    <property type="protein sequence ID" value="SAL85066.1"/>
    <property type="molecule type" value="Genomic_DNA"/>
</dbReference>
<name>A0A158KV77_9BURK</name>